<organism evidence="8 9">
    <name type="scientific">Lachnellula suecica</name>
    <dbReference type="NCBI Taxonomy" id="602035"/>
    <lineage>
        <taxon>Eukaryota</taxon>
        <taxon>Fungi</taxon>
        <taxon>Dikarya</taxon>
        <taxon>Ascomycota</taxon>
        <taxon>Pezizomycotina</taxon>
        <taxon>Leotiomycetes</taxon>
        <taxon>Helotiales</taxon>
        <taxon>Lachnaceae</taxon>
        <taxon>Lachnellula</taxon>
    </lineage>
</organism>
<keyword evidence="4 7" id="KW-1133">Transmembrane helix</keyword>
<evidence type="ECO:0000256" key="1">
    <source>
        <dbReference type="ARBA" id="ARBA00004141"/>
    </source>
</evidence>
<dbReference type="OrthoDB" id="3900342at2759"/>
<dbReference type="GO" id="GO:0016020">
    <property type="term" value="C:membrane"/>
    <property type="evidence" value="ECO:0007669"/>
    <property type="project" value="UniProtKB-SubCell"/>
</dbReference>
<comment type="caution">
    <text evidence="8">The sequence shown here is derived from an EMBL/GenBank/DDBJ whole genome shotgun (WGS) entry which is preliminary data.</text>
</comment>
<gene>
    <name evidence="8" type="ORF">LSUE1_G006274</name>
</gene>
<protein>
    <submittedName>
        <fullName evidence="8">Putative amino-acid permease</fullName>
    </submittedName>
</protein>
<dbReference type="GO" id="GO:0022857">
    <property type="term" value="F:transmembrane transporter activity"/>
    <property type="evidence" value="ECO:0007669"/>
    <property type="project" value="InterPro"/>
</dbReference>
<feature type="transmembrane region" description="Helical" evidence="7">
    <location>
        <begin position="354"/>
        <end position="375"/>
    </location>
</feature>
<feature type="transmembrane region" description="Helical" evidence="7">
    <location>
        <begin position="404"/>
        <end position="423"/>
    </location>
</feature>
<reference evidence="8 9" key="1">
    <citation type="submission" date="2018-05" db="EMBL/GenBank/DDBJ databases">
        <title>Genome sequencing and assembly of the regulated plant pathogen Lachnellula willkommii and related sister species for the development of diagnostic species identification markers.</title>
        <authorList>
            <person name="Giroux E."/>
            <person name="Bilodeau G."/>
        </authorList>
    </citation>
    <scope>NUCLEOTIDE SEQUENCE [LARGE SCALE GENOMIC DNA]</scope>
    <source>
        <strain evidence="8 9">CBS 268.59</strain>
    </source>
</reference>
<evidence type="ECO:0000256" key="6">
    <source>
        <dbReference type="SAM" id="MobiDB-lite"/>
    </source>
</evidence>
<feature type="transmembrane region" description="Helical" evidence="7">
    <location>
        <begin position="311"/>
        <end position="333"/>
    </location>
</feature>
<evidence type="ECO:0000256" key="4">
    <source>
        <dbReference type="ARBA" id="ARBA00022989"/>
    </source>
</evidence>
<dbReference type="Proteomes" id="UP000469558">
    <property type="component" value="Unassembled WGS sequence"/>
</dbReference>
<feature type="region of interest" description="Disordered" evidence="6">
    <location>
        <begin position="1"/>
        <end position="20"/>
    </location>
</feature>
<feature type="transmembrane region" description="Helical" evidence="7">
    <location>
        <begin position="500"/>
        <end position="519"/>
    </location>
</feature>
<evidence type="ECO:0000256" key="5">
    <source>
        <dbReference type="ARBA" id="ARBA00023136"/>
    </source>
</evidence>
<comment type="subcellular location">
    <subcellularLocation>
        <location evidence="1">Membrane</location>
        <topology evidence="1">Multi-pass membrane protein</topology>
    </subcellularLocation>
</comment>
<name>A0A8T9C6C6_9HELO</name>
<evidence type="ECO:0000256" key="7">
    <source>
        <dbReference type="SAM" id="Phobius"/>
    </source>
</evidence>
<dbReference type="PIRSF" id="PIRSF006060">
    <property type="entry name" value="AA_transporter"/>
    <property type="match status" value="1"/>
</dbReference>
<feature type="transmembrane region" description="Helical" evidence="7">
    <location>
        <begin position="192"/>
        <end position="208"/>
    </location>
</feature>
<feature type="transmembrane region" description="Helical" evidence="7">
    <location>
        <begin position="430"/>
        <end position="449"/>
    </location>
</feature>
<keyword evidence="2" id="KW-0813">Transport</keyword>
<feature type="transmembrane region" description="Helical" evidence="7">
    <location>
        <begin position="154"/>
        <end position="180"/>
    </location>
</feature>
<accession>A0A8T9C6C6</accession>
<feature type="transmembrane region" description="Helical" evidence="7">
    <location>
        <begin position="63"/>
        <end position="82"/>
    </location>
</feature>
<evidence type="ECO:0000256" key="3">
    <source>
        <dbReference type="ARBA" id="ARBA00022692"/>
    </source>
</evidence>
<keyword evidence="3 7" id="KW-0812">Transmembrane</keyword>
<keyword evidence="9" id="KW-1185">Reference proteome</keyword>
<dbReference type="PANTHER" id="PTHR45649">
    <property type="entry name" value="AMINO-ACID PERMEASE BAT1"/>
    <property type="match status" value="1"/>
</dbReference>
<feature type="transmembrane region" description="Helical" evidence="7">
    <location>
        <begin position="469"/>
        <end position="488"/>
    </location>
</feature>
<dbReference type="PANTHER" id="PTHR45649:SF6">
    <property type="entry name" value="GABA-SPECIFIC PERMEASE"/>
    <property type="match status" value="1"/>
</dbReference>
<dbReference type="AlphaFoldDB" id="A0A8T9C6C6"/>
<dbReference type="EMBL" id="QGMK01000525">
    <property type="protein sequence ID" value="TVY81208.1"/>
    <property type="molecule type" value="Genomic_DNA"/>
</dbReference>
<feature type="transmembrane region" description="Helical" evidence="7">
    <location>
        <begin position="102"/>
        <end position="133"/>
    </location>
</feature>
<dbReference type="Pfam" id="PF13520">
    <property type="entry name" value="AA_permease_2"/>
    <property type="match status" value="1"/>
</dbReference>
<keyword evidence="5 7" id="KW-0472">Membrane</keyword>
<evidence type="ECO:0000313" key="9">
    <source>
        <dbReference type="Proteomes" id="UP000469558"/>
    </source>
</evidence>
<dbReference type="Gene3D" id="1.20.1740.10">
    <property type="entry name" value="Amino acid/polyamine transporter I"/>
    <property type="match status" value="1"/>
</dbReference>
<evidence type="ECO:0000256" key="2">
    <source>
        <dbReference type="ARBA" id="ARBA00022448"/>
    </source>
</evidence>
<feature type="transmembrane region" description="Helical" evidence="7">
    <location>
        <begin position="220"/>
        <end position="239"/>
    </location>
</feature>
<feature type="region of interest" description="Disordered" evidence="6">
    <location>
        <begin position="552"/>
        <end position="575"/>
    </location>
</feature>
<dbReference type="InterPro" id="IPR002293">
    <property type="entry name" value="AA/rel_permease1"/>
</dbReference>
<proteinExistence type="predicted"/>
<evidence type="ECO:0000313" key="8">
    <source>
        <dbReference type="EMBL" id="TVY81208.1"/>
    </source>
</evidence>
<sequence length="575" mass="61838">MAPASYPEDGAPDASKASSITRDEKVNKAKTVMGLEEGSANVINSDDELLATLGYRAELKREFSYLTVFGQSFGAMGIAPAISESIIFSLGSGGTVGMVWTYLVGCILLVPVALSLGELGSSMPTSGGLYYWVARLTPPRQRAFMCWLAGYMNVLGYISIYASTIYAATLILGATCSIGSDGVYVATKYQNYGMFAATTFLTFGMTCVPSEMLNKLNFSYIIIQFAMLLALIIALAAGTPSELKNTASFVFADFQNTGFWTNNGWAFMMSFLTPVWVVSGFESSATIAEEASNAAKAVPFAMVSSLVTGGLTGWAVVITIAFCMGTDVVGIVTSPLGQPLAQIAFNSLGKNGSIALLVFLWFSSICNCSILMVAASRETFAFARDHGLPGSSFLRVLSPNKTPARAVGFVAICSLAEGLLMLVNTIAINSIFNLAIMGLYFAYCMPLIARLCFRNFTPGVWYMGDKLSYISAVYSVSWMTFIFILLLFPSYSDPTPQEMNYAVAVLGFVLVFCVVYYFIPVFGGKTFFTGPVRTIDDIVDENPQVAAELESKIAHEREGSGSGSNDDKITMEKQA</sequence>